<dbReference type="GO" id="GO:0005829">
    <property type="term" value="C:cytosol"/>
    <property type="evidence" value="ECO:0007669"/>
    <property type="project" value="TreeGrafter"/>
</dbReference>
<keyword evidence="6" id="KW-0030">Aminoacyl-tRNA synthetase</keyword>
<keyword evidence="5" id="KW-0648">Protein biosynthesis</keyword>
<dbReference type="GO" id="GO:0004832">
    <property type="term" value="F:valine-tRNA ligase activity"/>
    <property type="evidence" value="ECO:0007669"/>
    <property type="project" value="UniProtKB-EC"/>
</dbReference>
<comment type="catalytic activity">
    <reaction evidence="8">
        <text>tRNA(Val) + L-valine + ATP = L-valyl-tRNA(Val) + AMP + diphosphate</text>
        <dbReference type="Rhea" id="RHEA:10704"/>
        <dbReference type="Rhea" id="RHEA-COMP:9672"/>
        <dbReference type="Rhea" id="RHEA-COMP:9708"/>
        <dbReference type="ChEBI" id="CHEBI:30616"/>
        <dbReference type="ChEBI" id="CHEBI:33019"/>
        <dbReference type="ChEBI" id="CHEBI:57762"/>
        <dbReference type="ChEBI" id="CHEBI:78442"/>
        <dbReference type="ChEBI" id="CHEBI:78537"/>
        <dbReference type="ChEBI" id="CHEBI:456215"/>
        <dbReference type="EC" id="6.1.1.9"/>
    </reaction>
</comment>
<dbReference type="Pfam" id="PF08264">
    <property type="entry name" value="Anticodon_1"/>
    <property type="match status" value="1"/>
</dbReference>
<evidence type="ECO:0000313" key="10">
    <source>
        <dbReference type="EMBL" id="GAJ20849.1"/>
    </source>
</evidence>
<keyword evidence="4" id="KW-0067">ATP-binding</keyword>
<evidence type="ECO:0000256" key="6">
    <source>
        <dbReference type="ARBA" id="ARBA00023146"/>
    </source>
</evidence>
<dbReference type="CDD" id="cd07962">
    <property type="entry name" value="Anticodon_Ia_Val"/>
    <property type="match status" value="1"/>
</dbReference>
<gene>
    <name evidence="10" type="ORF">S12H4_58660</name>
</gene>
<dbReference type="InterPro" id="IPR033705">
    <property type="entry name" value="Anticodon_Ia_Val"/>
</dbReference>
<comment type="caution">
    <text evidence="10">The sequence shown here is derived from an EMBL/GenBank/DDBJ whole genome shotgun (WGS) entry which is preliminary data.</text>
</comment>
<reference evidence="10" key="1">
    <citation type="journal article" date="2014" name="Front. Microbiol.">
        <title>High frequency of phylogenetically diverse reductive dehalogenase-homologous genes in deep subseafloor sedimentary metagenomes.</title>
        <authorList>
            <person name="Kawai M."/>
            <person name="Futagami T."/>
            <person name="Toyoda A."/>
            <person name="Takaki Y."/>
            <person name="Nishi S."/>
            <person name="Hori S."/>
            <person name="Arai W."/>
            <person name="Tsubouchi T."/>
            <person name="Morono Y."/>
            <person name="Uchiyama I."/>
            <person name="Ito T."/>
            <person name="Fujiyama A."/>
            <person name="Inagaki F."/>
            <person name="Takami H."/>
        </authorList>
    </citation>
    <scope>NUCLEOTIDE SEQUENCE</scope>
    <source>
        <strain evidence="10">Expedition CK06-06</strain>
    </source>
</reference>
<dbReference type="SUPFAM" id="SSF47323">
    <property type="entry name" value="Anticodon-binding domain of a subclass of class I aminoacyl-tRNA synthetases"/>
    <property type="match status" value="1"/>
</dbReference>
<evidence type="ECO:0000256" key="7">
    <source>
        <dbReference type="ARBA" id="ARBA00029936"/>
    </source>
</evidence>
<evidence type="ECO:0000259" key="9">
    <source>
        <dbReference type="Pfam" id="PF08264"/>
    </source>
</evidence>
<keyword evidence="2" id="KW-0436">Ligase</keyword>
<dbReference type="SUPFAM" id="SSF52374">
    <property type="entry name" value="Nucleotidylyl transferase"/>
    <property type="match status" value="1"/>
</dbReference>
<dbReference type="EMBL" id="BARW01038155">
    <property type="protein sequence ID" value="GAJ20849.1"/>
    <property type="molecule type" value="Genomic_DNA"/>
</dbReference>
<dbReference type="GO" id="GO:0005524">
    <property type="term" value="F:ATP binding"/>
    <property type="evidence" value="ECO:0007669"/>
    <property type="project" value="UniProtKB-KW"/>
</dbReference>
<evidence type="ECO:0000256" key="2">
    <source>
        <dbReference type="ARBA" id="ARBA00022598"/>
    </source>
</evidence>
<dbReference type="PANTHER" id="PTHR11946:SF93">
    <property type="entry name" value="VALINE--TRNA LIGASE, CHLOROPLASTIC_MITOCHONDRIAL 2"/>
    <property type="match status" value="1"/>
</dbReference>
<dbReference type="AlphaFoldDB" id="X1UTP7"/>
<dbReference type="GO" id="GO:0006438">
    <property type="term" value="P:valyl-tRNA aminoacylation"/>
    <property type="evidence" value="ECO:0007669"/>
    <property type="project" value="InterPro"/>
</dbReference>
<evidence type="ECO:0000256" key="8">
    <source>
        <dbReference type="ARBA" id="ARBA00047552"/>
    </source>
</evidence>
<name>X1UTP7_9ZZZZ</name>
<proteinExistence type="predicted"/>
<dbReference type="EC" id="6.1.1.9" evidence="1"/>
<dbReference type="InterPro" id="IPR009080">
    <property type="entry name" value="tRNAsynth_Ia_anticodon-bd"/>
</dbReference>
<feature type="non-terminal residue" evidence="10">
    <location>
        <position position="1"/>
    </location>
</feature>
<accession>X1UTP7</accession>
<dbReference type="InterPro" id="IPR013155">
    <property type="entry name" value="M/V/L/I-tRNA-synth_anticd-bd"/>
</dbReference>
<evidence type="ECO:0000256" key="1">
    <source>
        <dbReference type="ARBA" id="ARBA00013169"/>
    </source>
</evidence>
<evidence type="ECO:0000256" key="3">
    <source>
        <dbReference type="ARBA" id="ARBA00022741"/>
    </source>
</evidence>
<dbReference type="PANTHER" id="PTHR11946">
    <property type="entry name" value="VALYL-TRNA SYNTHETASES"/>
    <property type="match status" value="1"/>
</dbReference>
<organism evidence="10">
    <name type="scientific">marine sediment metagenome</name>
    <dbReference type="NCBI Taxonomy" id="412755"/>
    <lineage>
        <taxon>unclassified sequences</taxon>
        <taxon>metagenomes</taxon>
        <taxon>ecological metagenomes</taxon>
    </lineage>
</organism>
<sequence length="175" mass="20338">GVDPLGLINQYGADATRFGLIYQTFEGQDMKFSEDNILMGKKFANKIWNASRFVLGQINKTKITGQLPKKLSPADKRILKQLAITTKKVTKDLENFRFGQAAHLLYDFFWHDFCDKYIEVSKKQNTAQTNQVLAYLLSNSLKLLHPFMPFVTETIYQKLPFKEKEFLMIEDWPEC</sequence>
<feature type="domain" description="Methionyl/Valyl/Leucyl/Isoleucyl-tRNA synthetase anticodon-binding" evidence="9">
    <location>
        <begin position="75"/>
        <end position="174"/>
    </location>
</feature>
<dbReference type="Gene3D" id="1.10.730.10">
    <property type="entry name" value="Isoleucyl-tRNA Synthetase, Domain 1"/>
    <property type="match status" value="1"/>
</dbReference>
<evidence type="ECO:0000256" key="5">
    <source>
        <dbReference type="ARBA" id="ARBA00022917"/>
    </source>
</evidence>
<dbReference type="InterPro" id="IPR002303">
    <property type="entry name" value="Valyl-tRNA_ligase"/>
</dbReference>
<keyword evidence="3" id="KW-0547">Nucleotide-binding</keyword>
<evidence type="ECO:0000256" key="4">
    <source>
        <dbReference type="ARBA" id="ARBA00022840"/>
    </source>
</evidence>
<protein>
    <recommendedName>
        <fullName evidence="1">valine--tRNA ligase</fullName>
        <ecNumber evidence="1">6.1.1.9</ecNumber>
    </recommendedName>
    <alternativeName>
        <fullName evidence="7">Valyl-tRNA synthetase</fullName>
    </alternativeName>
</protein>